<feature type="region of interest" description="Disordered" evidence="1">
    <location>
        <begin position="69"/>
        <end position="92"/>
    </location>
</feature>
<dbReference type="AlphaFoldDB" id="A0A7J7K864"/>
<comment type="caution">
    <text evidence="2">The sequence shown here is derived from an EMBL/GenBank/DDBJ whole genome shotgun (WGS) entry which is preliminary data.</text>
</comment>
<gene>
    <name evidence="2" type="ORF">EB796_006863</name>
</gene>
<dbReference type="Proteomes" id="UP000593567">
    <property type="component" value="Unassembled WGS sequence"/>
</dbReference>
<name>A0A7J7K864_BUGNE</name>
<evidence type="ECO:0000313" key="2">
    <source>
        <dbReference type="EMBL" id="KAF6034832.1"/>
    </source>
</evidence>
<feature type="compositionally biased region" description="Basic and acidic residues" evidence="1">
    <location>
        <begin position="69"/>
        <end position="78"/>
    </location>
</feature>
<evidence type="ECO:0000256" key="1">
    <source>
        <dbReference type="SAM" id="MobiDB-lite"/>
    </source>
</evidence>
<sequence>MHHGVLTTLNQPHHPVTILMSTIHKLTNVYLHAFNYSKQVNFLFNKTFGFMQLKEVGVPGAAGAAAAGHVEEENRGSTERAVVGLSTDMVTM</sequence>
<evidence type="ECO:0000313" key="3">
    <source>
        <dbReference type="Proteomes" id="UP000593567"/>
    </source>
</evidence>
<reference evidence="2" key="1">
    <citation type="submission" date="2020-06" db="EMBL/GenBank/DDBJ databases">
        <title>Draft genome of Bugula neritina, a colonial animal packing powerful symbionts and potential medicines.</title>
        <authorList>
            <person name="Rayko M."/>
        </authorList>
    </citation>
    <scope>NUCLEOTIDE SEQUENCE [LARGE SCALE GENOMIC DNA]</scope>
    <source>
        <strain evidence="2">Kwan_BN1</strain>
    </source>
</reference>
<dbReference type="EMBL" id="VXIV02000989">
    <property type="protein sequence ID" value="KAF6034832.1"/>
    <property type="molecule type" value="Genomic_DNA"/>
</dbReference>
<keyword evidence="3" id="KW-1185">Reference proteome</keyword>
<proteinExistence type="predicted"/>
<accession>A0A7J7K864</accession>
<organism evidence="2 3">
    <name type="scientific">Bugula neritina</name>
    <name type="common">Brown bryozoan</name>
    <name type="synonym">Sertularia neritina</name>
    <dbReference type="NCBI Taxonomy" id="10212"/>
    <lineage>
        <taxon>Eukaryota</taxon>
        <taxon>Metazoa</taxon>
        <taxon>Spiralia</taxon>
        <taxon>Lophotrochozoa</taxon>
        <taxon>Bryozoa</taxon>
        <taxon>Gymnolaemata</taxon>
        <taxon>Cheilostomatida</taxon>
        <taxon>Flustrina</taxon>
        <taxon>Buguloidea</taxon>
        <taxon>Bugulidae</taxon>
        <taxon>Bugula</taxon>
    </lineage>
</organism>
<protein>
    <submittedName>
        <fullName evidence="2">Uncharacterized protein</fullName>
    </submittedName>
</protein>